<organism evidence="2 3">
    <name type="scientific">Nonomuraea purpurea</name>
    <dbReference type="NCBI Taxonomy" id="1849276"/>
    <lineage>
        <taxon>Bacteria</taxon>
        <taxon>Bacillati</taxon>
        <taxon>Actinomycetota</taxon>
        <taxon>Actinomycetes</taxon>
        <taxon>Streptosporangiales</taxon>
        <taxon>Streptosporangiaceae</taxon>
        <taxon>Nonomuraea</taxon>
    </lineage>
</organism>
<proteinExistence type="predicted"/>
<accession>A0ABV8G7M3</accession>
<comment type="caution">
    <text evidence="2">The sequence shown here is derived from an EMBL/GenBank/DDBJ whole genome shotgun (WGS) entry which is preliminary data.</text>
</comment>
<keyword evidence="3" id="KW-1185">Reference proteome</keyword>
<feature type="domain" description="Pyridoxamine 5'-phosphate oxidase N-terminal" evidence="1">
    <location>
        <begin position="8"/>
        <end position="102"/>
    </location>
</feature>
<evidence type="ECO:0000313" key="3">
    <source>
        <dbReference type="Proteomes" id="UP001595851"/>
    </source>
</evidence>
<protein>
    <submittedName>
        <fullName evidence="2">Pyridoxamine 5'-phosphate oxidase family protein</fullName>
    </submittedName>
</protein>
<dbReference type="Gene3D" id="2.30.110.10">
    <property type="entry name" value="Electron Transport, Fmn-binding Protein, Chain A"/>
    <property type="match status" value="1"/>
</dbReference>
<dbReference type="SUPFAM" id="SSF50475">
    <property type="entry name" value="FMN-binding split barrel"/>
    <property type="match status" value="1"/>
</dbReference>
<dbReference type="InterPro" id="IPR012349">
    <property type="entry name" value="Split_barrel_FMN-bd"/>
</dbReference>
<sequence>MFRDEDLALLTRPLYAFLTVAPRGERWPAPRPVWFEVAGGDLQMFSVPDAPKLERLRERPRASVVVAAPPGEPEHWVAVEGSVTLHDQGGAELAARLAERYWDMSAPNHQKFLDEWLVGGVVRIVVHPEVVNRFSA</sequence>
<evidence type="ECO:0000313" key="2">
    <source>
        <dbReference type="EMBL" id="MFC4009995.1"/>
    </source>
</evidence>
<name>A0ABV8G7M3_9ACTN</name>
<evidence type="ECO:0000259" key="1">
    <source>
        <dbReference type="Pfam" id="PF01243"/>
    </source>
</evidence>
<reference evidence="3" key="1">
    <citation type="journal article" date="2019" name="Int. J. Syst. Evol. Microbiol.">
        <title>The Global Catalogue of Microorganisms (GCM) 10K type strain sequencing project: providing services to taxonomists for standard genome sequencing and annotation.</title>
        <authorList>
            <consortium name="The Broad Institute Genomics Platform"/>
            <consortium name="The Broad Institute Genome Sequencing Center for Infectious Disease"/>
            <person name="Wu L."/>
            <person name="Ma J."/>
        </authorList>
    </citation>
    <scope>NUCLEOTIDE SEQUENCE [LARGE SCALE GENOMIC DNA]</scope>
    <source>
        <strain evidence="3">TBRC 1276</strain>
    </source>
</reference>
<dbReference type="InterPro" id="IPR011576">
    <property type="entry name" value="Pyridox_Oxase_N"/>
</dbReference>
<gene>
    <name evidence="2" type="ORF">ACFOY2_22395</name>
</gene>
<dbReference type="Pfam" id="PF01243">
    <property type="entry name" value="PNPOx_N"/>
    <property type="match status" value="1"/>
</dbReference>
<dbReference type="EMBL" id="JBHSBI010000011">
    <property type="protein sequence ID" value="MFC4009995.1"/>
    <property type="molecule type" value="Genomic_DNA"/>
</dbReference>
<dbReference type="RefSeq" id="WP_379530020.1">
    <property type="nucleotide sequence ID" value="NZ_JBHSBI010000011.1"/>
</dbReference>
<dbReference type="Proteomes" id="UP001595851">
    <property type="component" value="Unassembled WGS sequence"/>
</dbReference>